<comment type="caution">
    <text evidence="1">The sequence shown here is derived from an EMBL/GenBank/DDBJ whole genome shotgun (WGS) entry which is preliminary data.</text>
</comment>
<proteinExistence type="predicted"/>
<dbReference type="EMBL" id="JAHQIW010004781">
    <property type="protein sequence ID" value="KAJ1363644.1"/>
    <property type="molecule type" value="Genomic_DNA"/>
</dbReference>
<gene>
    <name evidence="1" type="ORF">KIN20_023559</name>
</gene>
<keyword evidence="2" id="KW-1185">Reference proteome</keyword>
<dbReference type="Proteomes" id="UP001196413">
    <property type="component" value="Unassembled WGS sequence"/>
</dbReference>
<evidence type="ECO:0000313" key="2">
    <source>
        <dbReference type="Proteomes" id="UP001196413"/>
    </source>
</evidence>
<organism evidence="1 2">
    <name type="scientific">Parelaphostrongylus tenuis</name>
    <name type="common">Meningeal worm</name>
    <dbReference type="NCBI Taxonomy" id="148309"/>
    <lineage>
        <taxon>Eukaryota</taxon>
        <taxon>Metazoa</taxon>
        <taxon>Ecdysozoa</taxon>
        <taxon>Nematoda</taxon>
        <taxon>Chromadorea</taxon>
        <taxon>Rhabditida</taxon>
        <taxon>Rhabditina</taxon>
        <taxon>Rhabditomorpha</taxon>
        <taxon>Strongyloidea</taxon>
        <taxon>Metastrongylidae</taxon>
        <taxon>Parelaphostrongylus</taxon>
    </lineage>
</organism>
<evidence type="ECO:0000313" key="1">
    <source>
        <dbReference type="EMBL" id="KAJ1363644.1"/>
    </source>
</evidence>
<accession>A0AAD5NC99</accession>
<protein>
    <submittedName>
        <fullName evidence="1">Uncharacterized protein</fullName>
    </submittedName>
</protein>
<sequence length="53" mass="6249">MERSEAAQLRDITNRIWYDIPRLDSEECKLAETLVVASEVDSSLKQIFYEEEQ</sequence>
<name>A0AAD5NC99_PARTN</name>
<dbReference type="AlphaFoldDB" id="A0AAD5NC99"/>
<reference evidence="1" key="1">
    <citation type="submission" date="2021-06" db="EMBL/GenBank/DDBJ databases">
        <title>Parelaphostrongylus tenuis whole genome reference sequence.</title>
        <authorList>
            <person name="Garwood T.J."/>
            <person name="Larsen P.A."/>
            <person name="Fountain-Jones N.M."/>
            <person name="Garbe J.R."/>
            <person name="Macchietto M.G."/>
            <person name="Kania S.A."/>
            <person name="Gerhold R.W."/>
            <person name="Richards J.E."/>
            <person name="Wolf T.M."/>
        </authorList>
    </citation>
    <scope>NUCLEOTIDE SEQUENCE</scope>
    <source>
        <strain evidence="1">MNPRO001-30</strain>
        <tissue evidence="1">Meninges</tissue>
    </source>
</reference>